<dbReference type="Proteomes" id="UP001597233">
    <property type="component" value="Unassembled WGS sequence"/>
</dbReference>
<feature type="domain" description="Glycoside hydrolase family 38 central" evidence="5">
    <location>
        <begin position="523"/>
        <end position="603"/>
    </location>
</feature>
<comment type="caution">
    <text evidence="6">The sequence shown here is derived from an EMBL/GenBank/DDBJ whole genome shotgun (WGS) entry which is preliminary data.</text>
</comment>
<dbReference type="InterPro" id="IPR041147">
    <property type="entry name" value="GH38_C"/>
</dbReference>
<dbReference type="RefSeq" id="WP_347324655.1">
    <property type="nucleotide sequence ID" value="NZ_JBCGUH010000004.1"/>
</dbReference>
<keyword evidence="7" id="KW-1185">Reference proteome</keyword>
<dbReference type="PANTHER" id="PTHR46017">
    <property type="entry name" value="ALPHA-MANNOSIDASE 2C1"/>
    <property type="match status" value="1"/>
</dbReference>
<dbReference type="Gene3D" id="1.20.1270.50">
    <property type="entry name" value="Glycoside hydrolase family 38, central domain"/>
    <property type="match status" value="1"/>
</dbReference>
<dbReference type="InterPro" id="IPR027291">
    <property type="entry name" value="Glyco_hydro_38_N_sf"/>
</dbReference>
<dbReference type="Gene3D" id="2.70.98.30">
    <property type="entry name" value="Golgi alpha-mannosidase II, domain 4"/>
    <property type="match status" value="1"/>
</dbReference>
<comment type="similarity">
    <text evidence="1">Belongs to the glycosyl hydrolase 38 family.</text>
</comment>
<accession>A0ABW4RHN0</accession>
<dbReference type="Pfam" id="PF07748">
    <property type="entry name" value="Glyco_hydro_38C"/>
    <property type="match status" value="1"/>
</dbReference>
<dbReference type="PANTHER" id="PTHR46017:SF1">
    <property type="entry name" value="ALPHA-MANNOSIDASE 2C1"/>
    <property type="match status" value="1"/>
</dbReference>
<dbReference type="InterPro" id="IPR037094">
    <property type="entry name" value="Glyco_hydro_38_cen_sf"/>
</dbReference>
<dbReference type="SUPFAM" id="SSF74650">
    <property type="entry name" value="Galactose mutarotase-like"/>
    <property type="match status" value="2"/>
</dbReference>
<dbReference type="InterPro" id="IPR011013">
    <property type="entry name" value="Gal_mutarotase_sf_dom"/>
</dbReference>
<keyword evidence="2" id="KW-0479">Metal-binding</keyword>
<organism evidence="6 7">
    <name type="scientific">Paenibacillus wenxiniae</name>
    <dbReference type="NCBI Taxonomy" id="1636843"/>
    <lineage>
        <taxon>Bacteria</taxon>
        <taxon>Bacillati</taxon>
        <taxon>Bacillota</taxon>
        <taxon>Bacilli</taxon>
        <taxon>Bacillales</taxon>
        <taxon>Paenibacillaceae</taxon>
        <taxon>Paenibacillus</taxon>
    </lineage>
</organism>
<reference evidence="7" key="1">
    <citation type="journal article" date="2019" name="Int. J. Syst. Evol. Microbiol.">
        <title>The Global Catalogue of Microorganisms (GCM) 10K type strain sequencing project: providing services to taxonomists for standard genome sequencing and annotation.</title>
        <authorList>
            <consortium name="The Broad Institute Genomics Platform"/>
            <consortium name="The Broad Institute Genome Sequencing Center for Infectious Disease"/>
            <person name="Wu L."/>
            <person name="Ma J."/>
        </authorList>
    </citation>
    <scope>NUCLEOTIDE SEQUENCE [LARGE SCALE GENOMIC DNA]</scope>
    <source>
        <strain evidence="7">CCUG 54950</strain>
    </source>
</reference>
<dbReference type="SUPFAM" id="SSF88688">
    <property type="entry name" value="Families 57/38 glycoside transferase middle domain"/>
    <property type="match status" value="1"/>
</dbReference>
<evidence type="ECO:0000256" key="3">
    <source>
        <dbReference type="ARBA" id="ARBA00022801"/>
    </source>
</evidence>
<dbReference type="InterPro" id="IPR011330">
    <property type="entry name" value="Glyco_hydro/deAcase_b/a-brl"/>
</dbReference>
<evidence type="ECO:0000256" key="2">
    <source>
        <dbReference type="ARBA" id="ARBA00022723"/>
    </source>
</evidence>
<dbReference type="Pfam" id="PF09261">
    <property type="entry name" value="Alpha-mann_mid"/>
    <property type="match status" value="1"/>
</dbReference>
<dbReference type="Pfam" id="PF17677">
    <property type="entry name" value="Glyco_hydro38C2"/>
    <property type="match status" value="1"/>
</dbReference>
<keyword evidence="3" id="KW-0378">Hydrolase</keyword>
<dbReference type="Pfam" id="PF01074">
    <property type="entry name" value="Glyco_hydro_38N"/>
    <property type="match status" value="1"/>
</dbReference>
<proteinExistence type="inferred from homology"/>
<evidence type="ECO:0000256" key="1">
    <source>
        <dbReference type="ARBA" id="ARBA00009792"/>
    </source>
</evidence>
<dbReference type="InterPro" id="IPR028995">
    <property type="entry name" value="Glyco_hydro_57/38_cen_sf"/>
</dbReference>
<dbReference type="CDD" id="cd10789">
    <property type="entry name" value="GH38N_AMII_ER_cytosolic"/>
    <property type="match status" value="1"/>
</dbReference>
<dbReference type="EMBL" id="JBHUEH010000014">
    <property type="protein sequence ID" value="MFD1885700.1"/>
    <property type="molecule type" value="Genomic_DNA"/>
</dbReference>
<evidence type="ECO:0000259" key="5">
    <source>
        <dbReference type="SMART" id="SM00872"/>
    </source>
</evidence>
<dbReference type="Gene3D" id="2.60.40.2220">
    <property type="match status" value="1"/>
</dbReference>
<evidence type="ECO:0000313" key="6">
    <source>
        <dbReference type="EMBL" id="MFD1885700.1"/>
    </source>
</evidence>
<keyword evidence="4" id="KW-0326">Glycosidase</keyword>
<dbReference type="InterPro" id="IPR015341">
    <property type="entry name" value="Glyco_hydro_38_cen"/>
</dbReference>
<evidence type="ECO:0000256" key="4">
    <source>
        <dbReference type="ARBA" id="ARBA00023295"/>
    </source>
</evidence>
<protein>
    <submittedName>
        <fullName evidence="6">Alpha-mannosidase</fullName>
    </submittedName>
</protein>
<evidence type="ECO:0000313" key="7">
    <source>
        <dbReference type="Proteomes" id="UP001597233"/>
    </source>
</evidence>
<dbReference type="InterPro" id="IPR000602">
    <property type="entry name" value="Glyco_hydro_38_N"/>
</dbReference>
<gene>
    <name evidence="6" type="ORF">ACFSC9_09205</name>
</gene>
<sequence length="1229" mass="138513">MFFTEEKLKKRLEQLGPLRYRDTFPVAEYEALEDAAGHNGIYPQQKQAESSGAAYTMKNGETWTGRDRYLWLSASVSIPAQWADRTVVGLFDFGTTEEGNNVGFEALAYWNEHPYQGVDSNHIEMILPVAYTGEAKLDFRLWSGLEGGGPPRPATHTIRDSRIGWLHHATDRLYYTSKAILQTIAILPESAYEKSLLTKLLNQSLLKLDWSVPGSDAFYASVQEADQYLDAELEKIKQDHPVLVTTVGHTHIDVAWLWRLKHTREKAARSFSTVLRLMEHDPEYIFLQTQPQLYDYIKNDYPELYERIKERIAEGRWEAGGGMWVEADCNLTSGESLVRQFLLGTRFFKQEFGIVSSYLWLPDVFGYSWALPQILRKSGFDTFMTTKISWNQVNRMPRDTFRWRGMDGSEVLTHFITTPDDWEGGNAFYYTYNGHVKADTVQGVWNSYQDKEANQNMLIAYGFGDGGGGVTREMLELRRQLDRIPGIPAVKSGRADDYFARLQNTFMQTDSYVHTWDGELYLEYHRGTYTSQAYNKLLNRRLELLYRETEWLHALRAAATGKWSAYPAQALEEGWKIILRNQFHDIIPGSSIAEVYEDSTIEYAEAEQIGRHAWATATGTALPIAALSASLRSEETERAIETKPIIHAAASIAGHAQSDTDHNEQDIAATGLAGQQESSLFANIANEHGTGTADVEADTHAGQATSGELAVLNSSSWSLDPLVHVPFNQCGQEHYLWSDSTGQPLSAQQTTDGWLVQATAVPSLGWSTIQYATALTETMTATNGTASSASSTGTTVTVTAEAAIDARTADVFFRYEDGTLITPHYELEWNANGQLTRITDRQYDREVLATGERGNVLQLFEDKPMNFDAWDIDIFYQERMDEITALSSVRLIESGPLRAIVEFGWSYGDTCIVQQLIVYTTSRRIDFVTDVDWKERQKLLKVAFPVQIRTTEATYDIQFGNVKRPTHWNTSWDWARFESVGHQWADLSERNYGVSLLNDCKYGYDIKDHIMRLSLLKSAIHPDPMADYGQHHFTYSLYPHGGDWLDGGTVQEAWQLNAPAVTIPAGSLAKAAFANVDVQSASTSITTEPIAIIDQTASTDPTYNDTRTLIHEDHASIQKQASTYKPTSNLTSDITSNLIHTDFSLFRFSANHVIADAIKKAEDSDAIILRIHEYGGMRTPLTIDSDLNIVSWQECNLMEEPIGDIHQGDIELTITPYELRTFLITVQEV</sequence>
<dbReference type="Gene3D" id="3.20.110.10">
    <property type="entry name" value="Glycoside hydrolase 38, N terminal domain"/>
    <property type="match status" value="1"/>
</dbReference>
<dbReference type="SUPFAM" id="SSF88713">
    <property type="entry name" value="Glycoside hydrolase/deacetylase"/>
    <property type="match status" value="1"/>
</dbReference>
<dbReference type="SMART" id="SM00872">
    <property type="entry name" value="Alpha-mann_mid"/>
    <property type="match status" value="1"/>
</dbReference>
<name>A0ABW4RHN0_9BACL</name>
<dbReference type="InterPro" id="IPR011682">
    <property type="entry name" value="Glyco_hydro_38_C"/>
</dbReference>